<keyword evidence="1" id="KW-1133">Transmembrane helix</keyword>
<proteinExistence type="predicted"/>
<gene>
    <name evidence="2" type="ORF">LBV24_14960</name>
</gene>
<feature type="transmembrane region" description="Helical" evidence="1">
    <location>
        <begin position="21"/>
        <end position="42"/>
    </location>
</feature>
<keyword evidence="1" id="KW-0472">Membrane</keyword>
<keyword evidence="1" id="KW-0812">Transmembrane</keyword>
<evidence type="ECO:0000256" key="1">
    <source>
        <dbReference type="SAM" id="Phobius"/>
    </source>
</evidence>
<dbReference type="Pfam" id="PF19578">
    <property type="entry name" value="DUF6090"/>
    <property type="match status" value="1"/>
</dbReference>
<protein>
    <submittedName>
        <fullName evidence="2">Uncharacterized protein</fullName>
    </submittedName>
</protein>
<dbReference type="RefSeq" id="WP_224479466.1">
    <property type="nucleotide sequence ID" value="NZ_JAIUJS010000021.1"/>
</dbReference>
<name>A0ABS7Y3L3_9FLAO</name>
<dbReference type="EMBL" id="JAIUJS010000021">
    <property type="protein sequence ID" value="MCA0154524.1"/>
    <property type="molecule type" value="Genomic_DNA"/>
</dbReference>
<accession>A0ABS7Y3L3</accession>
<keyword evidence="3" id="KW-1185">Reference proteome</keyword>
<organism evidence="2 3">
    <name type="scientific">Winogradskyella vincentii</name>
    <dbReference type="NCBI Taxonomy" id="2877122"/>
    <lineage>
        <taxon>Bacteria</taxon>
        <taxon>Pseudomonadati</taxon>
        <taxon>Bacteroidota</taxon>
        <taxon>Flavobacteriia</taxon>
        <taxon>Flavobacteriales</taxon>
        <taxon>Flavobacteriaceae</taxon>
        <taxon>Winogradskyella</taxon>
    </lineage>
</organism>
<reference evidence="3" key="1">
    <citation type="submission" date="2023-07" db="EMBL/GenBank/DDBJ databases">
        <authorList>
            <person name="Yue Y."/>
        </authorList>
    </citation>
    <scope>NUCLEOTIDE SEQUENCE [LARGE SCALE GENOMIC DNA]</scope>
    <source>
        <strain evidence="3">2Y89</strain>
    </source>
</reference>
<evidence type="ECO:0000313" key="3">
    <source>
        <dbReference type="Proteomes" id="UP001198402"/>
    </source>
</evidence>
<dbReference type="InterPro" id="IPR045749">
    <property type="entry name" value="DUF6090"/>
</dbReference>
<comment type="caution">
    <text evidence="2">The sequence shown here is derived from an EMBL/GenBank/DDBJ whole genome shotgun (WGS) entry which is preliminary data.</text>
</comment>
<sequence>MIKFFRKIRYDLMEKNKTGKYFKYAIGEIVLVVIGILIALQINNWNELTKKRNTEIEILVGIRNDILRDTIDINFNIRGYQNIIKRDSFVLHHLIKKKAYSNMFAQNLHSIANLGWSVVLHEAHFQEAKQRGLSIISNKEIRNEINYLYGFKYSGFKSKVNNNDRYKHNELLKHTIGNYFSYDSSGVFIDKESYAKLLSNKNSHYYIKRSSDMHKRLLNFHFNTLSKSIEVAQLIEKEIVYLKNKY</sequence>
<evidence type="ECO:0000313" key="2">
    <source>
        <dbReference type="EMBL" id="MCA0154524.1"/>
    </source>
</evidence>
<dbReference type="Proteomes" id="UP001198402">
    <property type="component" value="Unassembled WGS sequence"/>
</dbReference>